<dbReference type="SUPFAM" id="SSF51735">
    <property type="entry name" value="NAD(P)-binding Rossmann-fold domains"/>
    <property type="match status" value="1"/>
</dbReference>
<reference evidence="3 4" key="1">
    <citation type="submission" date="2020-07" db="EMBL/GenBank/DDBJ databases">
        <title>Taxonomic revisions and descriptions of new bacterial species based on genomic comparisons in the high-G+C-content subgroup of the family Alcaligenaceae.</title>
        <authorList>
            <person name="Szabo A."/>
            <person name="Felfoldi T."/>
        </authorList>
    </citation>
    <scope>NUCLEOTIDE SEQUENCE [LARGE SCALE GENOMIC DNA]</scope>
    <source>
        <strain evidence="3 4">LMG 24012</strain>
    </source>
</reference>
<dbReference type="PRINTS" id="PR00080">
    <property type="entry name" value="SDRFAMILY"/>
</dbReference>
<sequence length="271" mass="28072">MPSNQENTVSRPGRLAGKVALIIGAGTGIGECAAKMFAREGARVALADIRFDAVQSLASSICPDSTQAKAFAVDVTSDGSVRQLVDDVVAGFGALHCLFNTAGGSLPEDSLVTDVPLDVWDKTMNLDLRGTLLGCRYAIPKIIASGGGSVVNMSSGAALRGSGKAHIYSAAKGAIVSVTRNLAGAYAKHGVRANAICCGRINTQRIRDTYGIPGQPGKSEDAMKVDDTIKAYPYWFGEPEDVAGIALFLASDESRMITGASIPADGGRSAY</sequence>
<organism evidence="3 4">
    <name type="scientific">Parapusillimonas granuli</name>
    <dbReference type="NCBI Taxonomy" id="380911"/>
    <lineage>
        <taxon>Bacteria</taxon>
        <taxon>Pseudomonadati</taxon>
        <taxon>Pseudomonadota</taxon>
        <taxon>Betaproteobacteria</taxon>
        <taxon>Burkholderiales</taxon>
        <taxon>Alcaligenaceae</taxon>
        <taxon>Parapusillimonas</taxon>
    </lineage>
</organism>
<dbReference type="EMBL" id="JACCEM010000005">
    <property type="protein sequence ID" value="NYT49702.1"/>
    <property type="molecule type" value="Genomic_DNA"/>
</dbReference>
<protein>
    <submittedName>
        <fullName evidence="3">SDR family oxidoreductase</fullName>
    </submittedName>
</protein>
<proteinExistence type="inferred from homology"/>
<keyword evidence="2" id="KW-0560">Oxidoreductase</keyword>
<evidence type="ECO:0000313" key="4">
    <source>
        <dbReference type="Proteomes" id="UP000559809"/>
    </source>
</evidence>
<dbReference type="RefSeq" id="WP_180155014.1">
    <property type="nucleotide sequence ID" value="NZ_JACCEM010000005.1"/>
</dbReference>
<dbReference type="InterPro" id="IPR036291">
    <property type="entry name" value="NAD(P)-bd_dom_sf"/>
</dbReference>
<evidence type="ECO:0000256" key="2">
    <source>
        <dbReference type="ARBA" id="ARBA00023002"/>
    </source>
</evidence>
<dbReference type="CDD" id="cd05233">
    <property type="entry name" value="SDR_c"/>
    <property type="match status" value="1"/>
</dbReference>
<dbReference type="Proteomes" id="UP000559809">
    <property type="component" value="Unassembled WGS sequence"/>
</dbReference>
<comment type="caution">
    <text evidence="3">The sequence shown here is derived from an EMBL/GenBank/DDBJ whole genome shotgun (WGS) entry which is preliminary data.</text>
</comment>
<dbReference type="InterPro" id="IPR020904">
    <property type="entry name" value="Sc_DH/Rdtase_CS"/>
</dbReference>
<dbReference type="Gene3D" id="3.40.50.720">
    <property type="entry name" value="NAD(P)-binding Rossmann-like Domain"/>
    <property type="match status" value="1"/>
</dbReference>
<evidence type="ECO:0000256" key="1">
    <source>
        <dbReference type="ARBA" id="ARBA00006484"/>
    </source>
</evidence>
<gene>
    <name evidence="3" type="ORF">H0A72_10335</name>
</gene>
<comment type="similarity">
    <text evidence="1">Belongs to the short-chain dehydrogenases/reductases (SDR) family.</text>
</comment>
<dbReference type="Pfam" id="PF13561">
    <property type="entry name" value="adh_short_C2"/>
    <property type="match status" value="1"/>
</dbReference>
<dbReference type="InterPro" id="IPR002347">
    <property type="entry name" value="SDR_fam"/>
</dbReference>
<name>A0A853G1E9_9BURK</name>
<dbReference type="FunFam" id="3.40.50.720:FF:000084">
    <property type="entry name" value="Short-chain dehydrogenase reductase"/>
    <property type="match status" value="1"/>
</dbReference>
<dbReference type="PROSITE" id="PS00061">
    <property type="entry name" value="ADH_SHORT"/>
    <property type="match status" value="1"/>
</dbReference>
<dbReference type="AlphaFoldDB" id="A0A853G1E9"/>
<accession>A0A853G1E9</accession>
<dbReference type="PANTHER" id="PTHR24321">
    <property type="entry name" value="DEHYDROGENASES, SHORT CHAIN"/>
    <property type="match status" value="1"/>
</dbReference>
<keyword evidence="4" id="KW-1185">Reference proteome</keyword>
<dbReference type="GO" id="GO:0016491">
    <property type="term" value="F:oxidoreductase activity"/>
    <property type="evidence" value="ECO:0007669"/>
    <property type="project" value="UniProtKB-KW"/>
</dbReference>
<dbReference type="PANTHER" id="PTHR24321:SF14">
    <property type="entry name" value="SHORT-CHAIN TYPE DEHYDROGENASE_REDUCTASE BLR2146-RELATED"/>
    <property type="match status" value="1"/>
</dbReference>
<evidence type="ECO:0000313" key="3">
    <source>
        <dbReference type="EMBL" id="NYT49702.1"/>
    </source>
</evidence>
<dbReference type="PRINTS" id="PR00081">
    <property type="entry name" value="GDHRDH"/>
</dbReference>